<comment type="subcellular location">
    <subcellularLocation>
        <location evidence="1 9">Nucleus</location>
    </subcellularLocation>
</comment>
<sequence>MGIQGLLPFLRSYVKKTHIETFQGTTIGVDAMCWMHKGAYACSRELVVGADTDKFVRFFLRMCEVLRYYKIKPIIVFDGEKLPAKAKEDQRRGQLREAARLRALELLQQKEKGEEVDDFLIQQKCETAIKVTSSMVSRLQSALRELSIDFLVAPYEADAQLAYMCRTGWISTVISEDSDLLAYGCPSTFFKMDKYGNGQHITLPCLQVDHVGQELAIESPEKQKKKPRSKKQAKKPTKSSPVEEIPDEAEMETEAKPVDKVRKSNAKSPQGLEDAEKEIQSHLNSWPPEKFAEFCVFCGTDYKDPDTHIKNFGIKKAFALMCKHSTTQGLLSWMLAEKSYKDRFPCDRGEYLQRFQRVVAVFWHHVVFNPARGECTSIATSFPLTSSKRVLEGLDLQEVCGRPFSRQEAILMAKGEMDPRTRQPKRLEALTNAERRAIDLMLADKRSEQSDYRHQVALEEEEARKRAKMEETTDGTEAVEPEVPDVPEPTQHDQEKDQGNDCNDRGIQLIPGDERKILRFLEMKNEFSKAKADVKMDVSGKSSTNPFARKRVVATPCSNGRAVATAPVPVSKRAKVVVPKVALGTPPVEAPQRPLKNLASHSKGGYAAAEAAQALLLQRGIPQYEKLEEDQDRTKVKYFFPPKTEKEKTPAMTTKSKLSEWKPRSWEDDTEKSSSVGRNSLSIRGRGLPQILLRSGWG</sequence>
<evidence type="ECO:0000256" key="8">
    <source>
        <dbReference type="ARBA" id="ARBA00023242"/>
    </source>
</evidence>
<dbReference type="OrthoDB" id="26491at2759"/>
<evidence type="ECO:0000256" key="7">
    <source>
        <dbReference type="ARBA" id="ARBA00023204"/>
    </source>
</evidence>
<dbReference type="SUPFAM" id="SSF47807">
    <property type="entry name" value="5' to 3' exonuclease, C-terminal subdomain"/>
    <property type="match status" value="1"/>
</dbReference>
<feature type="compositionally biased region" description="Acidic residues" evidence="10">
    <location>
        <begin position="472"/>
        <end position="485"/>
    </location>
</feature>
<dbReference type="SMART" id="SM00485">
    <property type="entry name" value="XPGN"/>
    <property type="match status" value="1"/>
</dbReference>
<dbReference type="GO" id="GO:0017108">
    <property type="term" value="F:5'-flap endonuclease activity"/>
    <property type="evidence" value="ECO:0007669"/>
    <property type="project" value="TreeGrafter"/>
</dbReference>
<evidence type="ECO:0000313" key="13">
    <source>
        <dbReference type="EMBL" id="CAI3979841.1"/>
    </source>
</evidence>
<keyword evidence="2" id="KW-0597">Phosphoprotein</keyword>
<dbReference type="EMBL" id="CAMXCT030000516">
    <property type="protein sequence ID" value="CAL4767153.1"/>
    <property type="molecule type" value="Genomic_DNA"/>
</dbReference>
<evidence type="ECO:0000313" key="14">
    <source>
        <dbReference type="EMBL" id="CAL1133216.1"/>
    </source>
</evidence>
<dbReference type="Gene3D" id="3.40.50.1010">
    <property type="entry name" value="5'-nuclease"/>
    <property type="match status" value="1"/>
</dbReference>
<organism evidence="13">
    <name type="scientific">Cladocopium goreaui</name>
    <dbReference type="NCBI Taxonomy" id="2562237"/>
    <lineage>
        <taxon>Eukaryota</taxon>
        <taxon>Sar</taxon>
        <taxon>Alveolata</taxon>
        <taxon>Dinophyceae</taxon>
        <taxon>Suessiales</taxon>
        <taxon>Symbiodiniaceae</taxon>
        <taxon>Cladocopium</taxon>
    </lineage>
</organism>
<feature type="compositionally biased region" description="Polar residues" evidence="10">
    <location>
        <begin position="673"/>
        <end position="682"/>
    </location>
</feature>
<dbReference type="Pfam" id="PF00752">
    <property type="entry name" value="XPG_N"/>
    <property type="match status" value="1"/>
</dbReference>
<feature type="compositionally biased region" description="Basic residues" evidence="10">
    <location>
        <begin position="223"/>
        <end position="237"/>
    </location>
</feature>
<dbReference type="InterPro" id="IPR019974">
    <property type="entry name" value="XPG_CS"/>
</dbReference>
<dbReference type="SUPFAM" id="SSF88723">
    <property type="entry name" value="PIN domain-like"/>
    <property type="match status" value="1"/>
</dbReference>
<evidence type="ECO:0000256" key="2">
    <source>
        <dbReference type="ARBA" id="ARBA00022553"/>
    </source>
</evidence>
<feature type="compositionally biased region" description="Basic and acidic residues" evidence="10">
    <location>
        <begin position="657"/>
        <end position="667"/>
    </location>
</feature>
<evidence type="ECO:0000256" key="5">
    <source>
        <dbReference type="ARBA" id="ARBA00022801"/>
    </source>
</evidence>
<dbReference type="InterPro" id="IPR006084">
    <property type="entry name" value="XPG/Rad2"/>
</dbReference>
<dbReference type="SMART" id="SM00484">
    <property type="entry name" value="XPGI"/>
    <property type="match status" value="1"/>
</dbReference>
<reference evidence="14" key="2">
    <citation type="submission" date="2024-04" db="EMBL/GenBank/DDBJ databases">
        <authorList>
            <person name="Chen Y."/>
            <person name="Shah S."/>
            <person name="Dougan E. K."/>
            <person name="Thang M."/>
            <person name="Chan C."/>
        </authorList>
    </citation>
    <scope>NUCLEOTIDE SEQUENCE [LARGE SCALE GENOMIC DNA]</scope>
</reference>
<feature type="region of interest" description="Disordered" evidence="10">
    <location>
        <begin position="642"/>
        <end position="682"/>
    </location>
</feature>
<feature type="domain" description="XPG N-terminal" evidence="12">
    <location>
        <begin position="1"/>
        <end position="99"/>
    </location>
</feature>
<dbReference type="InterPro" id="IPR029060">
    <property type="entry name" value="PIN-like_dom_sf"/>
</dbReference>
<keyword evidence="9" id="KW-0267">Excision nuclease</keyword>
<dbReference type="InterPro" id="IPR036279">
    <property type="entry name" value="5-3_exonuclease_C_sf"/>
</dbReference>
<comment type="function">
    <text evidence="9">5'-&gt;3' double-stranded DNA exonuclease which may also possess a cryptic 3'-&gt;5' double-stranded DNA exonuclease activity. Functions in DNA mismatch repair.</text>
</comment>
<feature type="compositionally biased region" description="Basic and acidic residues" evidence="10">
    <location>
        <begin position="253"/>
        <end position="262"/>
    </location>
</feature>
<gene>
    <name evidence="13" type="ORF">C1SCF055_LOCUS7767</name>
</gene>
<evidence type="ECO:0000256" key="10">
    <source>
        <dbReference type="SAM" id="MobiDB-lite"/>
    </source>
</evidence>
<name>A0A9P1BX68_9DINO</name>
<dbReference type="PROSITE" id="PS00842">
    <property type="entry name" value="XPG_2"/>
    <property type="match status" value="1"/>
</dbReference>
<dbReference type="Pfam" id="PF00867">
    <property type="entry name" value="XPG_I"/>
    <property type="match status" value="1"/>
</dbReference>
<evidence type="ECO:0000313" key="15">
    <source>
        <dbReference type="EMBL" id="CAL4767153.1"/>
    </source>
</evidence>
<dbReference type="GO" id="GO:0035312">
    <property type="term" value="F:5'-3' DNA exonuclease activity"/>
    <property type="evidence" value="ECO:0007669"/>
    <property type="project" value="UniProtKB-UniRule"/>
</dbReference>
<dbReference type="InterPro" id="IPR006085">
    <property type="entry name" value="XPG_DNA_repair_N"/>
</dbReference>
<keyword evidence="8 9" id="KW-0539">Nucleus</keyword>
<keyword evidence="9 15" id="KW-0269">Exonuclease</keyword>
<keyword evidence="4 9" id="KW-0227">DNA damage</keyword>
<dbReference type="EC" id="3.1.-.-" evidence="9"/>
<dbReference type="EMBL" id="CAMXCT020000516">
    <property type="protein sequence ID" value="CAL1133216.1"/>
    <property type="molecule type" value="Genomic_DNA"/>
</dbReference>
<comment type="similarity">
    <text evidence="9">Belongs to the XPG/RAD2 endonuclease family. EXO1 subfamily.</text>
</comment>
<proteinExistence type="inferred from homology"/>
<keyword evidence="9" id="KW-0228">DNA excision</keyword>
<feature type="region of interest" description="Disordered" evidence="10">
    <location>
        <begin position="217"/>
        <end position="280"/>
    </location>
</feature>
<dbReference type="Gene3D" id="1.10.150.20">
    <property type="entry name" value="5' to 3' exonuclease, C-terminal subdomain"/>
    <property type="match status" value="1"/>
</dbReference>
<dbReference type="Proteomes" id="UP001152797">
    <property type="component" value="Unassembled WGS sequence"/>
</dbReference>
<comment type="caution">
    <text evidence="13">The sequence shown here is derived from an EMBL/GenBank/DDBJ whole genome shotgun (WGS) entry which is preliminary data.</text>
</comment>
<evidence type="ECO:0000259" key="12">
    <source>
        <dbReference type="SMART" id="SM00485"/>
    </source>
</evidence>
<feature type="region of interest" description="Disordered" evidence="10">
    <location>
        <begin position="459"/>
        <end position="508"/>
    </location>
</feature>
<dbReference type="FunFam" id="3.40.50.1010:FF:000002">
    <property type="entry name" value="Exonuclease 1, putative"/>
    <property type="match status" value="1"/>
</dbReference>
<feature type="domain" description="XPG-I" evidence="11">
    <location>
        <begin position="144"/>
        <end position="217"/>
    </location>
</feature>
<keyword evidence="16" id="KW-1185">Reference proteome</keyword>
<protein>
    <recommendedName>
        <fullName evidence="9">Exonuclease 1</fullName>
        <ecNumber evidence="9">3.1.-.-</ecNumber>
    </recommendedName>
</protein>
<dbReference type="InterPro" id="IPR006086">
    <property type="entry name" value="XPG-I_dom"/>
</dbReference>
<keyword evidence="3 9" id="KW-0540">Nuclease</keyword>
<evidence type="ECO:0000256" key="9">
    <source>
        <dbReference type="RuleBase" id="RU910737"/>
    </source>
</evidence>
<keyword evidence="6" id="KW-0496">Mitochondrion</keyword>
<reference evidence="13" key="1">
    <citation type="submission" date="2022-10" db="EMBL/GenBank/DDBJ databases">
        <authorList>
            <person name="Chen Y."/>
            <person name="Dougan E. K."/>
            <person name="Chan C."/>
            <person name="Rhodes N."/>
            <person name="Thang M."/>
        </authorList>
    </citation>
    <scope>NUCLEOTIDE SEQUENCE</scope>
</reference>
<dbReference type="AlphaFoldDB" id="A0A9P1BX68"/>
<dbReference type="PRINTS" id="PR00853">
    <property type="entry name" value="XPGRADSUPER"/>
</dbReference>
<dbReference type="PANTHER" id="PTHR11081">
    <property type="entry name" value="FLAP ENDONUCLEASE FAMILY MEMBER"/>
    <property type="match status" value="1"/>
</dbReference>
<keyword evidence="7 9" id="KW-0234">DNA repair</keyword>
<feature type="compositionally biased region" description="Basic and acidic residues" evidence="10">
    <location>
        <begin position="459"/>
        <end position="471"/>
    </location>
</feature>
<dbReference type="InterPro" id="IPR044752">
    <property type="entry name" value="PIN-like_EXO1"/>
</dbReference>
<dbReference type="GO" id="GO:0003677">
    <property type="term" value="F:DNA binding"/>
    <property type="evidence" value="ECO:0007669"/>
    <property type="project" value="UniProtKB-UniRule"/>
</dbReference>
<dbReference type="GO" id="GO:0046872">
    <property type="term" value="F:metal ion binding"/>
    <property type="evidence" value="ECO:0007669"/>
    <property type="project" value="UniProtKB-UniRule"/>
</dbReference>
<evidence type="ECO:0000259" key="11">
    <source>
        <dbReference type="SMART" id="SM00484"/>
    </source>
</evidence>
<keyword evidence="5 9" id="KW-0378">Hydrolase</keyword>
<evidence type="ECO:0000256" key="1">
    <source>
        <dbReference type="ARBA" id="ARBA00004123"/>
    </source>
</evidence>
<dbReference type="CDD" id="cd09857">
    <property type="entry name" value="PIN_EXO1"/>
    <property type="match status" value="1"/>
</dbReference>
<keyword evidence="9" id="KW-0238">DNA-binding</keyword>
<dbReference type="EMBL" id="CAMXCT010000516">
    <property type="protein sequence ID" value="CAI3979841.1"/>
    <property type="molecule type" value="Genomic_DNA"/>
</dbReference>
<keyword evidence="9" id="KW-0479">Metal-binding</keyword>
<dbReference type="PROSITE" id="PS00841">
    <property type="entry name" value="XPG_1"/>
    <property type="match status" value="1"/>
</dbReference>
<evidence type="ECO:0000256" key="4">
    <source>
        <dbReference type="ARBA" id="ARBA00022763"/>
    </source>
</evidence>
<evidence type="ECO:0000256" key="6">
    <source>
        <dbReference type="ARBA" id="ARBA00023128"/>
    </source>
</evidence>
<keyword evidence="9" id="KW-0460">Magnesium</keyword>
<comment type="cofactor">
    <cofactor evidence="9">
        <name>Mg(2+)</name>
        <dbReference type="ChEBI" id="CHEBI:18420"/>
    </cofactor>
    <text evidence="9">Binds 2 magnesium ions per subunit. They probably participate in the reaction catalyzed by the enzyme. May bind an additional third magnesium ion after substrate binding.</text>
</comment>
<dbReference type="GO" id="GO:0006281">
    <property type="term" value="P:DNA repair"/>
    <property type="evidence" value="ECO:0007669"/>
    <property type="project" value="UniProtKB-UniRule"/>
</dbReference>
<accession>A0A9P1BX68</accession>
<evidence type="ECO:0000313" key="16">
    <source>
        <dbReference type="Proteomes" id="UP001152797"/>
    </source>
</evidence>
<evidence type="ECO:0000256" key="3">
    <source>
        <dbReference type="ARBA" id="ARBA00022722"/>
    </source>
</evidence>
<dbReference type="PANTHER" id="PTHR11081:SF8">
    <property type="entry name" value="EXONUCLEASE 1"/>
    <property type="match status" value="1"/>
</dbReference>
<feature type="compositionally biased region" description="Basic and acidic residues" evidence="10">
    <location>
        <begin position="490"/>
        <end position="504"/>
    </location>
</feature>
<dbReference type="GO" id="GO:0005634">
    <property type="term" value="C:nucleus"/>
    <property type="evidence" value="ECO:0007669"/>
    <property type="project" value="UniProtKB-SubCell"/>
</dbReference>